<feature type="region of interest" description="Disordered" evidence="1">
    <location>
        <begin position="281"/>
        <end position="344"/>
    </location>
</feature>
<evidence type="ECO:0000256" key="1">
    <source>
        <dbReference type="SAM" id="MobiDB-lite"/>
    </source>
</evidence>
<feature type="compositionally biased region" description="Polar residues" evidence="1">
    <location>
        <begin position="208"/>
        <end position="217"/>
    </location>
</feature>
<feature type="compositionally biased region" description="Basic and acidic residues" evidence="1">
    <location>
        <begin position="219"/>
        <end position="228"/>
    </location>
</feature>
<sequence length="516" mass="56333">MEHSPVPLYIHSHNDLLEYLNVSYPTALCHAVYGKDFFCSSVDGLCVQDTPYTGANGEIFSTVVFGCIEEPVVSVCTDLEQRVGTAGAYLEVHVDDMGRHRCKFFDVVNGSLQKSTPRLADDWPLQRGDWVVFRATLHCADTRVGTSSHERAYYMVATDLRVVDVTGEVIIPAEDTFETQEHQDIIRAAEEPFLARDEDDTSRVPSAESDSYSQQVSGDDDHVTRADAEPSLSCDAGESSWDLAAVGELPLGESDPVSPQGCTQGSEGLAASANALAPEGVAELPAPPGTGSGSTAMETRSAANERSTGEKSVAGRTRAHKRKADDAEANPAHATPPKSKRRSNVARIFPAGSESAHLSDSYNNSTVKAWLLPDGAQIHKHLYVRVPLISGVIRAHDIQDVDCDMWMDAGRGRGEAAEDISGRVFRIDRYPLDEPRDLDHSWSIVVTHQDTRGPNAHPLNFHINSLVPDLAEPWRGNVLIFRHGRTSKKVVVGVEEQYWVAVKWLITTYAIVASPP</sequence>
<protein>
    <submittedName>
        <fullName evidence="2">Uncharacterized protein</fullName>
    </submittedName>
</protein>
<feature type="region of interest" description="Disordered" evidence="1">
    <location>
        <begin position="190"/>
        <end position="239"/>
    </location>
</feature>
<gene>
    <name evidence="2" type="ORF">B0H15DRAFT_797415</name>
</gene>
<dbReference type="EMBL" id="JARJCN010000008">
    <property type="protein sequence ID" value="KAJ7098747.1"/>
    <property type="molecule type" value="Genomic_DNA"/>
</dbReference>
<proteinExistence type="predicted"/>
<comment type="caution">
    <text evidence="2">The sequence shown here is derived from an EMBL/GenBank/DDBJ whole genome shotgun (WGS) entry which is preliminary data.</text>
</comment>
<accession>A0AAD6UH78</accession>
<reference evidence="2" key="1">
    <citation type="submission" date="2023-03" db="EMBL/GenBank/DDBJ databases">
        <title>Massive genome expansion in bonnet fungi (Mycena s.s.) driven by repeated elements and novel gene families across ecological guilds.</title>
        <authorList>
            <consortium name="Lawrence Berkeley National Laboratory"/>
            <person name="Harder C.B."/>
            <person name="Miyauchi S."/>
            <person name="Viragh M."/>
            <person name="Kuo A."/>
            <person name="Thoen E."/>
            <person name="Andreopoulos B."/>
            <person name="Lu D."/>
            <person name="Skrede I."/>
            <person name="Drula E."/>
            <person name="Henrissat B."/>
            <person name="Morin E."/>
            <person name="Kohler A."/>
            <person name="Barry K."/>
            <person name="LaButti K."/>
            <person name="Morin E."/>
            <person name="Salamov A."/>
            <person name="Lipzen A."/>
            <person name="Mereny Z."/>
            <person name="Hegedus B."/>
            <person name="Baldrian P."/>
            <person name="Stursova M."/>
            <person name="Weitz H."/>
            <person name="Taylor A."/>
            <person name="Grigoriev I.V."/>
            <person name="Nagy L.G."/>
            <person name="Martin F."/>
            <person name="Kauserud H."/>
        </authorList>
    </citation>
    <scope>NUCLEOTIDE SEQUENCE</scope>
    <source>
        <strain evidence="2">CBHHK173m</strain>
    </source>
</reference>
<organism evidence="2 3">
    <name type="scientific">Mycena belliarum</name>
    <dbReference type="NCBI Taxonomy" id="1033014"/>
    <lineage>
        <taxon>Eukaryota</taxon>
        <taxon>Fungi</taxon>
        <taxon>Dikarya</taxon>
        <taxon>Basidiomycota</taxon>
        <taxon>Agaricomycotina</taxon>
        <taxon>Agaricomycetes</taxon>
        <taxon>Agaricomycetidae</taxon>
        <taxon>Agaricales</taxon>
        <taxon>Marasmiineae</taxon>
        <taxon>Mycenaceae</taxon>
        <taxon>Mycena</taxon>
    </lineage>
</organism>
<dbReference type="AlphaFoldDB" id="A0AAD6UH78"/>
<name>A0AAD6UH78_9AGAR</name>
<keyword evidence="3" id="KW-1185">Reference proteome</keyword>
<feature type="compositionally biased region" description="Polar residues" evidence="1">
    <location>
        <begin position="293"/>
        <end position="306"/>
    </location>
</feature>
<evidence type="ECO:0000313" key="2">
    <source>
        <dbReference type="EMBL" id="KAJ7098747.1"/>
    </source>
</evidence>
<dbReference type="Proteomes" id="UP001222325">
    <property type="component" value="Unassembled WGS sequence"/>
</dbReference>
<evidence type="ECO:0000313" key="3">
    <source>
        <dbReference type="Proteomes" id="UP001222325"/>
    </source>
</evidence>